<dbReference type="AlphaFoldDB" id="A0A941E9J2"/>
<evidence type="ECO:0000313" key="16">
    <source>
        <dbReference type="Proteomes" id="UP000676325"/>
    </source>
</evidence>
<dbReference type="CDD" id="cd00610">
    <property type="entry name" value="OAT_like"/>
    <property type="match status" value="1"/>
</dbReference>
<organism evidence="15 16">
    <name type="scientific">Actinospica acidithermotolerans</name>
    <dbReference type="NCBI Taxonomy" id="2828514"/>
    <lineage>
        <taxon>Bacteria</taxon>
        <taxon>Bacillati</taxon>
        <taxon>Actinomycetota</taxon>
        <taxon>Actinomycetes</taxon>
        <taxon>Catenulisporales</taxon>
        <taxon>Actinospicaceae</taxon>
        <taxon>Actinospica</taxon>
    </lineage>
</organism>
<dbReference type="Pfam" id="PF00202">
    <property type="entry name" value="Aminotran_3"/>
    <property type="match status" value="1"/>
</dbReference>
<dbReference type="EMBL" id="JAGSOH010000035">
    <property type="protein sequence ID" value="MBR7827461.1"/>
    <property type="molecule type" value="Genomic_DNA"/>
</dbReference>
<dbReference type="EC" id="2.6.1.76" evidence="5"/>
<evidence type="ECO:0000256" key="1">
    <source>
        <dbReference type="ARBA" id="ARBA00001933"/>
    </source>
</evidence>
<comment type="function">
    <text evidence="2">Catalyzes reversively the conversion of L-aspartate beta-semialdehyde (ASA) to L-2,4-diaminobutyrate (DABA) by transamination with L-glutamate.</text>
</comment>
<proteinExistence type="inferred from homology"/>
<evidence type="ECO:0000313" key="15">
    <source>
        <dbReference type="EMBL" id="MBR7827461.1"/>
    </source>
</evidence>
<dbReference type="Proteomes" id="UP000676325">
    <property type="component" value="Unassembled WGS sequence"/>
</dbReference>
<evidence type="ECO:0000256" key="2">
    <source>
        <dbReference type="ARBA" id="ARBA00002189"/>
    </source>
</evidence>
<evidence type="ECO:0000256" key="10">
    <source>
        <dbReference type="ARBA" id="ARBA00029744"/>
    </source>
</evidence>
<evidence type="ECO:0000256" key="5">
    <source>
        <dbReference type="ARBA" id="ARBA00013155"/>
    </source>
</evidence>
<comment type="similarity">
    <text evidence="4 14">Belongs to the class-III pyridoxal-phosphate-dependent aminotransferase family.</text>
</comment>
<dbReference type="InterPro" id="IPR015421">
    <property type="entry name" value="PyrdxlP-dep_Trfase_major"/>
</dbReference>
<dbReference type="FunFam" id="3.40.640.10:FF:000004">
    <property type="entry name" value="Acetylornithine aminotransferase"/>
    <property type="match status" value="1"/>
</dbReference>
<dbReference type="InterPro" id="IPR005814">
    <property type="entry name" value="Aminotrans_3"/>
</dbReference>
<dbReference type="Gene3D" id="3.40.640.10">
    <property type="entry name" value="Type I PLP-dependent aspartate aminotransferase-like (Major domain)"/>
    <property type="match status" value="1"/>
</dbReference>
<name>A0A941E9J2_9ACTN</name>
<comment type="caution">
    <text evidence="15">The sequence shown here is derived from an EMBL/GenBank/DDBJ whole genome shotgun (WGS) entry which is preliminary data.</text>
</comment>
<comment type="catalytic activity">
    <reaction evidence="13">
        <text>L-2,4-diaminobutanoate + 2-oxoglutarate = L-aspartate 4-semialdehyde + L-glutamate</text>
        <dbReference type="Rhea" id="RHEA:11160"/>
        <dbReference type="ChEBI" id="CHEBI:16810"/>
        <dbReference type="ChEBI" id="CHEBI:29985"/>
        <dbReference type="ChEBI" id="CHEBI:58761"/>
        <dbReference type="ChEBI" id="CHEBI:537519"/>
        <dbReference type="EC" id="2.6.1.76"/>
    </reaction>
</comment>
<evidence type="ECO:0000256" key="13">
    <source>
        <dbReference type="ARBA" id="ARBA00049111"/>
    </source>
</evidence>
<dbReference type="InterPro" id="IPR049704">
    <property type="entry name" value="Aminotrans_3_PPA_site"/>
</dbReference>
<dbReference type="InterPro" id="IPR015422">
    <property type="entry name" value="PyrdxlP-dep_Trfase_small"/>
</dbReference>
<keyword evidence="16" id="KW-1185">Reference proteome</keyword>
<dbReference type="Gene3D" id="3.90.1150.10">
    <property type="entry name" value="Aspartate Aminotransferase, domain 1"/>
    <property type="match status" value="1"/>
</dbReference>
<dbReference type="InterPro" id="IPR015424">
    <property type="entry name" value="PyrdxlP-dep_Trfase"/>
</dbReference>
<keyword evidence="7" id="KW-0032">Aminotransferase</keyword>
<accession>A0A941E9J2</accession>
<evidence type="ECO:0000256" key="8">
    <source>
        <dbReference type="ARBA" id="ARBA00022679"/>
    </source>
</evidence>
<evidence type="ECO:0000256" key="3">
    <source>
        <dbReference type="ARBA" id="ARBA00004946"/>
    </source>
</evidence>
<comment type="cofactor">
    <cofactor evidence="1">
        <name>pyridoxal 5'-phosphate</name>
        <dbReference type="ChEBI" id="CHEBI:597326"/>
    </cofactor>
</comment>
<dbReference type="GO" id="GO:0045303">
    <property type="term" value="F:diaminobutyrate-2-oxoglutarate transaminase activity"/>
    <property type="evidence" value="ECO:0007669"/>
    <property type="project" value="UniProtKB-EC"/>
</dbReference>
<dbReference type="InterPro" id="IPR004637">
    <property type="entry name" value="Dat"/>
</dbReference>
<dbReference type="PANTHER" id="PTHR43552:SF1">
    <property type="entry name" value="DIAMINOBUTYRATE--2-OXOGLUTARATE AMINOTRANSFERASE"/>
    <property type="match status" value="1"/>
</dbReference>
<protein>
    <recommendedName>
        <fullName evidence="6">Diaminobutyrate--2-oxoglutarate transaminase</fullName>
        <ecNumber evidence="5">2.6.1.76</ecNumber>
    </recommendedName>
    <alternativeName>
        <fullName evidence="11">DABA aminotransferase</fullName>
    </alternativeName>
    <alternativeName>
        <fullName evidence="12">Diaminobutyrate--2-oxoglutarate aminotransferase</fullName>
    </alternativeName>
    <alternativeName>
        <fullName evidence="10">L-2,4-diaminobutyric acid transaminase</fullName>
    </alternativeName>
</protein>
<keyword evidence="8" id="KW-0808">Transferase</keyword>
<evidence type="ECO:0000256" key="12">
    <source>
        <dbReference type="ARBA" id="ARBA00031476"/>
    </source>
</evidence>
<gene>
    <name evidence="15" type="ORF">KDK95_14175</name>
</gene>
<evidence type="ECO:0000256" key="7">
    <source>
        <dbReference type="ARBA" id="ARBA00022576"/>
    </source>
</evidence>
<dbReference type="PROSITE" id="PS00600">
    <property type="entry name" value="AA_TRANSFER_CLASS_3"/>
    <property type="match status" value="1"/>
</dbReference>
<dbReference type="PIRSF" id="PIRSF000521">
    <property type="entry name" value="Transaminase_4ab_Lys_Orn"/>
    <property type="match status" value="1"/>
</dbReference>
<evidence type="ECO:0000256" key="14">
    <source>
        <dbReference type="RuleBase" id="RU003560"/>
    </source>
</evidence>
<evidence type="ECO:0000256" key="4">
    <source>
        <dbReference type="ARBA" id="ARBA00008954"/>
    </source>
</evidence>
<reference evidence="15" key="1">
    <citation type="submission" date="2021-04" db="EMBL/GenBank/DDBJ databases">
        <title>Genome based classification of Actinospica acidithermotolerans sp. nov., an actinobacterium isolated from an Indonesian hot spring.</title>
        <authorList>
            <person name="Kusuma A.B."/>
            <person name="Putra K.E."/>
            <person name="Nafisah S."/>
            <person name="Loh J."/>
            <person name="Nouioui I."/>
            <person name="Goodfellow M."/>
        </authorList>
    </citation>
    <scope>NUCLEOTIDE SEQUENCE</scope>
    <source>
        <strain evidence="15">MGRD01-02</strain>
    </source>
</reference>
<dbReference type="NCBIfam" id="TIGR00709">
    <property type="entry name" value="dat"/>
    <property type="match status" value="1"/>
</dbReference>
<evidence type="ECO:0000256" key="9">
    <source>
        <dbReference type="ARBA" id="ARBA00022898"/>
    </source>
</evidence>
<keyword evidence="9 14" id="KW-0663">Pyridoxal phosphate</keyword>
<sequence>MGVDELHDPEGLLARQAARESSARSYARHLPVVPVRAEGMLVHGADGRTYLDCLSGAGSLALGHNHPVVVEAVRKVLDAGAPMHVLDLATPIKDEFTETLLGLLPGELARDARMHFCGPSGADAVEAAIKLARIATGRSGLVAFTGAYHGMTAAALAATGNVSARTPARVPDAGVTRLPFPQDYRCPYGIGGIAGERIAVEHVRRLFDDPGSGMTPPAAVIVEPVQGEGGVIPAPDGWLRSLSALAAAYDMPMIADEVQTGLGRTGELWGVDHAGVVPDMMVLSKAIGGGLPLAVIVYRAKYDVWQEGAHTGTFRGHQLAMAAGTATMRFVAEHSLAEQSRKLGDKLRSEFEEAMAELPAIGDVRGRGLMIGLDLVDAGSAADVLGARPAAPGLARRVRAEALRRGLIVELGGRHGAVLRLLPPLTMTELEAEQVRDLVLDSIAAASAGWRS</sequence>
<dbReference type="PANTHER" id="PTHR43552">
    <property type="entry name" value="DIAMINOBUTYRATE--2-OXOGLUTARATE AMINOTRANSFERASE"/>
    <property type="match status" value="1"/>
</dbReference>
<evidence type="ECO:0000256" key="6">
    <source>
        <dbReference type="ARBA" id="ARBA00014798"/>
    </source>
</evidence>
<comment type="pathway">
    <text evidence="3">Amine and polyamine biosynthesis; ectoine biosynthesis; L-ectoine from L-aspartate 4-semialdehyde: step 1/3.</text>
</comment>
<dbReference type="RefSeq" id="WP_212518605.1">
    <property type="nucleotide sequence ID" value="NZ_JAGSOH010000035.1"/>
</dbReference>
<dbReference type="GO" id="GO:0030170">
    <property type="term" value="F:pyridoxal phosphate binding"/>
    <property type="evidence" value="ECO:0007669"/>
    <property type="project" value="InterPro"/>
</dbReference>
<dbReference type="SUPFAM" id="SSF53383">
    <property type="entry name" value="PLP-dependent transferases"/>
    <property type="match status" value="1"/>
</dbReference>
<evidence type="ECO:0000256" key="11">
    <source>
        <dbReference type="ARBA" id="ARBA00030665"/>
    </source>
</evidence>